<dbReference type="SUPFAM" id="SSF69118">
    <property type="entry name" value="AhpD-like"/>
    <property type="match status" value="1"/>
</dbReference>
<keyword evidence="3" id="KW-0614">Plasmid</keyword>
<evidence type="ECO:0000259" key="2">
    <source>
        <dbReference type="Pfam" id="PF02627"/>
    </source>
</evidence>
<dbReference type="EMBL" id="CP006987">
    <property type="protein sequence ID" value="AIC29629.1"/>
    <property type="molecule type" value="Genomic_DNA"/>
</dbReference>
<dbReference type="HOGENOM" id="CLU_070025_3_1_5"/>
<keyword evidence="3" id="KW-0456">Lyase</keyword>
<dbReference type="PANTHER" id="PTHR33570">
    <property type="entry name" value="4-CARBOXYMUCONOLACTONE DECARBOXYLASE FAMILY PROTEIN"/>
    <property type="match status" value="1"/>
</dbReference>
<dbReference type="RefSeq" id="WP_186007899.1">
    <property type="nucleotide sequence ID" value="NZ_CP006987.1"/>
</dbReference>
<feature type="compositionally biased region" description="Basic and acidic residues" evidence="1">
    <location>
        <begin position="1"/>
        <end position="18"/>
    </location>
</feature>
<organism evidence="3 4">
    <name type="scientific">Rhizobium etli bv. mimosae str. IE4771</name>
    <dbReference type="NCBI Taxonomy" id="1432050"/>
    <lineage>
        <taxon>Bacteria</taxon>
        <taxon>Pseudomonadati</taxon>
        <taxon>Pseudomonadota</taxon>
        <taxon>Alphaproteobacteria</taxon>
        <taxon>Hyphomicrobiales</taxon>
        <taxon>Rhizobiaceae</taxon>
        <taxon>Rhizobium/Agrobacterium group</taxon>
        <taxon>Rhizobium</taxon>
    </lineage>
</organism>
<reference evidence="3 4" key="1">
    <citation type="submission" date="2013-12" db="EMBL/GenBank/DDBJ databases">
        <title>Complete genome sequence of Rhizobium etli bv. mimosae IE4771.</title>
        <authorList>
            <person name="Bustos P."/>
            <person name="Santamaria R.I."/>
            <person name="Lozano L."/>
            <person name="Ormeno-Orrillo E."/>
            <person name="Rogel M.A."/>
            <person name="Romero D."/>
            <person name="Cevallos M.A."/>
            <person name="Martinez-Romero E."/>
            <person name="Gonzalez V."/>
        </authorList>
    </citation>
    <scope>NUCLEOTIDE SEQUENCE [LARGE SCALE GENOMIC DNA]</scope>
    <source>
        <strain evidence="3 4">IE4771</strain>
        <plasmid evidence="4">Plasmid pRetIE4771a</plasmid>
    </source>
</reference>
<protein>
    <submittedName>
        <fullName evidence="3">Carboxymuconolactone decarboxylase protein</fullName>
        <ecNumber evidence="3">4.1.1.44</ecNumber>
    </submittedName>
</protein>
<sequence length="142" mass="15927">MTATKEAKVKTHGKERPVPSEQFAQGLATRREVMGDAYVDAALGKATDFTWPMQQLVTEYCWNEIWNRPGLDRRARSILNLGMISVLNRPHELKGHVRGAINNGLTKEEIQEIFLQVAIYAGVPAGIDSFRNAQEVFNEMGI</sequence>
<dbReference type="GO" id="GO:0051920">
    <property type="term" value="F:peroxiredoxin activity"/>
    <property type="evidence" value="ECO:0007669"/>
    <property type="project" value="InterPro"/>
</dbReference>
<dbReference type="InterPro" id="IPR003779">
    <property type="entry name" value="CMD-like"/>
</dbReference>
<dbReference type="Pfam" id="PF02627">
    <property type="entry name" value="CMD"/>
    <property type="match status" value="1"/>
</dbReference>
<dbReference type="EC" id="4.1.1.44" evidence="3"/>
<dbReference type="PANTHER" id="PTHR33570:SF2">
    <property type="entry name" value="CARBOXYMUCONOLACTONE DECARBOXYLASE-LIKE DOMAIN-CONTAINING PROTEIN"/>
    <property type="match status" value="1"/>
</dbReference>
<dbReference type="Gene3D" id="1.20.1290.10">
    <property type="entry name" value="AhpD-like"/>
    <property type="match status" value="1"/>
</dbReference>
<dbReference type="InterPro" id="IPR052512">
    <property type="entry name" value="4CMD/NDH-1_regulator"/>
</dbReference>
<evidence type="ECO:0000313" key="3">
    <source>
        <dbReference type="EMBL" id="AIC29629.1"/>
    </source>
</evidence>
<evidence type="ECO:0000256" key="1">
    <source>
        <dbReference type="SAM" id="MobiDB-lite"/>
    </source>
</evidence>
<dbReference type="AlphaFoldDB" id="A0A060I7D8"/>
<dbReference type="GO" id="GO:0047575">
    <property type="term" value="F:4-carboxymuconolactone decarboxylase activity"/>
    <property type="evidence" value="ECO:0007669"/>
    <property type="project" value="UniProtKB-EC"/>
</dbReference>
<geneLocation type="plasmid" evidence="3 4">
    <name>pRetIE4771a</name>
</geneLocation>
<proteinExistence type="predicted"/>
<accession>A0A060I7D8</accession>
<feature type="domain" description="Carboxymuconolactone decarboxylase-like" evidence="2">
    <location>
        <begin position="53"/>
        <end position="133"/>
    </location>
</feature>
<gene>
    <name evidence="3" type="ORF">IE4771_PA00123</name>
</gene>
<name>A0A060I7D8_RHIET</name>
<dbReference type="InterPro" id="IPR029032">
    <property type="entry name" value="AhpD-like"/>
</dbReference>
<dbReference type="KEGG" id="rei:IE4771_PA00123"/>
<dbReference type="Proteomes" id="UP000027180">
    <property type="component" value="Plasmid pRetIE4771a"/>
</dbReference>
<evidence type="ECO:0000313" key="4">
    <source>
        <dbReference type="Proteomes" id="UP000027180"/>
    </source>
</evidence>
<feature type="region of interest" description="Disordered" evidence="1">
    <location>
        <begin position="1"/>
        <end position="20"/>
    </location>
</feature>